<dbReference type="Proteomes" id="UP000600026">
    <property type="component" value="Unassembled WGS sequence"/>
</dbReference>
<accession>A0A919GU06</accession>
<dbReference type="AlphaFoldDB" id="A0A919GU06"/>
<feature type="region of interest" description="Disordered" evidence="1">
    <location>
        <begin position="1"/>
        <end position="64"/>
    </location>
</feature>
<feature type="compositionally biased region" description="Pro residues" evidence="1">
    <location>
        <begin position="1"/>
        <end position="10"/>
    </location>
</feature>
<sequence length="100" mass="10030">MPHPGEPPATPGLRTVTRVTMGPGGRAPGARGAPRQRGARPRAAGDKEIRSTARRPSGRIGDMSRYAFPAAPSAVADAPKAAATEFAGAPAFAATGGARS</sequence>
<evidence type="ECO:0000256" key="1">
    <source>
        <dbReference type="SAM" id="MobiDB-lite"/>
    </source>
</evidence>
<reference evidence="2" key="1">
    <citation type="submission" date="2020-09" db="EMBL/GenBank/DDBJ databases">
        <title>Whole genome shotgun sequence of Streptomyces xanthophaeus NBRC 12829.</title>
        <authorList>
            <person name="Komaki H."/>
            <person name="Tamura T."/>
        </authorList>
    </citation>
    <scope>NUCLEOTIDE SEQUENCE</scope>
    <source>
        <strain evidence="2">NBRC 12829</strain>
    </source>
</reference>
<evidence type="ECO:0000313" key="2">
    <source>
        <dbReference type="EMBL" id="GHI84160.1"/>
    </source>
</evidence>
<evidence type="ECO:0000313" key="3">
    <source>
        <dbReference type="Proteomes" id="UP000600026"/>
    </source>
</evidence>
<dbReference type="EMBL" id="BNEE01000004">
    <property type="protein sequence ID" value="GHI84160.1"/>
    <property type="molecule type" value="Genomic_DNA"/>
</dbReference>
<name>A0A919GU06_9ACTN</name>
<keyword evidence="3" id="KW-1185">Reference proteome</keyword>
<proteinExistence type="predicted"/>
<comment type="caution">
    <text evidence="2">The sequence shown here is derived from an EMBL/GenBank/DDBJ whole genome shotgun (WGS) entry which is preliminary data.</text>
</comment>
<gene>
    <name evidence="2" type="ORF">Sxan_15240</name>
</gene>
<protein>
    <submittedName>
        <fullName evidence="2">Uncharacterized protein</fullName>
    </submittedName>
</protein>
<organism evidence="2 3">
    <name type="scientific">Streptomyces xanthophaeus</name>
    <dbReference type="NCBI Taxonomy" id="67385"/>
    <lineage>
        <taxon>Bacteria</taxon>
        <taxon>Bacillati</taxon>
        <taxon>Actinomycetota</taxon>
        <taxon>Actinomycetes</taxon>
        <taxon>Kitasatosporales</taxon>
        <taxon>Streptomycetaceae</taxon>
        <taxon>Streptomyces</taxon>
    </lineage>
</organism>